<dbReference type="AlphaFoldDB" id="B1ZDD6"/>
<dbReference type="HOGENOM" id="CLU_2585678_0_0_5"/>
<sequence>MLSYDCYSTDCEISRDFAVQMQLNHFEACQPTLNPLLLTVERQCCLVRVVMAGLALLATIGISVRDHLPNQMFILGETAF</sequence>
<gene>
    <name evidence="2" type="ordered locus">Mpop_4236</name>
</gene>
<organism evidence="2 3">
    <name type="scientific">Methylorubrum populi (strain ATCC BAA-705 / NCIMB 13946 / BJ001)</name>
    <name type="common">Methylobacterium populi</name>
    <dbReference type="NCBI Taxonomy" id="441620"/>
    <lineage>
        <taxon>Bacteria</taxon>
        <taxon>Pseudomonadati</taxon>
        <taxon>Pseudomonadota</taxon>
        <taxon>Alphaproteobacteria</taxon>
        <taxon>Hyphomicrobiales</taxon>
        <taxon>Methylobacteriaceae</taxon>
        <taxon>Methylorubrum</taxon>
    </lineage>
</organism>
<dbReference type="Proteomes" id="UP000007136">
    <property type="component" value="Chromosome"/>
</dbReference>
<keyword evidence="1" id="KW-0472">Membrane</keyword>
<protein>
    <submittedName>
        <fullName evidence="2">Uncharacterized protein</fullName>
    </submittedName>
</protein>
<dbReference type="EMBL" id="CP001029">
    <property type="protein sequence ID" value="ACB82344.1"/>
    <property type="molecule type" value="Genomic_DNA"/>
</dbReference>
<reference evidence="2" key="1">
    <citation type="submission" date="2008-04" db="EMBL/GenBank/DDBJ databases">
        <title>Complete sequence of chromosome of Methylobacterium populi BJ001.</title>
        <authorList>
            <consortium name="US DOE Joint Genome Institute"/>
            <person name="Copeland A."/>
            <person name="Lucas S."/>
            <person name="Lapidus A."/>
            <person name="Glavina del Rio T."/>
            <person name="Dalin E."/>
            <person name="Tice H."/>
            <person name="Bruce D."/>
            <person name="Goodwin L."/>
            <person name="Pitluck S."/>
            <person name="Chertkov O."/>
            <person name="Brettin T."/>
            <person name="Detter J.C."/>
            <person name="Han C."/>
            <person name="Kuske C.R."/>
            <person name="Schmutz J."/>
            <person name="Larimer F."/>
            <person name="Land M."/>
            <person name="Hauser L."/>
            <person name="Kyrpides N."/>
            <person name="Mikhailova N."/>
            <person name="Marx C."/>
            <person name="Richardson P."/>
        </authorList>
    </citation>
    <scope>NUCLEOTIDE SEQUENCE [LARGE SCALE GENOMIC DNA]</scope>
    <source>
        <strain evidence="2">BJ001</strain>
    </source>
</reference>
<evidence type="ECO:0000313" key="2">
    <source>
        <dbReference type="EMBL" id="ACB82344.1"/>
    </source>
</evidence>
<feature type="transmembrane region" description="Helical" evidence="1">
    <location>
        <begin position="46"/>
        <end position="64"/>
    </location>
</feature>
<keyword evidence="1" id="KW-0812">Transmembrane</keyword>
<dbReference type="KEGG" id="mpo:Mpop_4236"/>
<proteinExistence type="predicted"/>
<evidence type="ECO:0000313" key="3">
    <source>
        <dbReference type="Proteomes" id="UP000007136"/>
    </source>
</evidence>
<evidence type="ECO:0000256" key="1">
    <source>
        <dbReference type="SAM" id="Phobius"/>
    </source>
</evidence>
<accession>B1ZDD6</accession>
<keyword evidence="1" id="KW-1133">Transmembrane helix</keyword>
<name>B1ZDD6_METPB</name>